<evidence type="ECO:0000256" key="1">
    <source>
        <dbReference type="ARBA" id="ARBA00004651"/>
    </source>
</evidence>
<dbReference type="PROSITE" id="PS00211">
    <property type="entry name" value="ABC_TRANSPORTER_1"/>
    <property type="match status" value="1"/>
</dbReference>
<dbReference type="Gene3D" id="3.40.50.300">
    <property type="entry name" value="P-loop containing nucleotide triphosphate hydrolases"/>
    <property type="match status" value="1"/>
</dbReference>
<dbReference type="InterPro" id="IPR039421">
    <property type="entry name" value="Type_1_exporter"/>
</dbReference>
<keyword evidence="4 11" id="KW-0067">ATP-binding</keyword>
<dbReference type="SMART" id="SM00382">
    <property type="entry name" value="AAA"/>
    <property type="match status" value="1"/>
</dbReference>
<evidence type="ECO:0000256" key="7">
    <source>
        <dbReference type="ARBA" id="ARBA00025074"/>
    </source>
</evidence>
<evidence type="ECO:0000313" key="11">
    <source>
        <dbReference type="EMBL" id="MBI5974004.1"/>
    </source>
</evidence>
<dbReference type="GO" id="GO:0005524">
    <property type="term" value="F:ATP binding"/>
    <property type="evidence" value="ECO:0007669"/>
    <property type="project" value="UniProtKB-KW"/>
</dbReference>
<dbReference type="Gene3D" id="1.20.1560.10">
    <property type="entry name" value="ABC transporter type 1, transmembrane domain"/>
    <property type="match status" value="1"/>
</dbReference>
<dbReference type="PANTHER" id="PTHR43394">
    <property type="entry name" value="ATP-DEPENDENT PERMEASE MDL1, MITOCHONDRIAL"/>
    <property type="match status" value="1"/>
</dbReference>
<dbReference type="SUPFAM" id="SSF90123">
    <property type="entry name" value="ABC transporter transmembrane region"/>
    <property type="match status" value="1"/>
</dbReference>
<dbReference type="InterPro" id="IPR036640">
    <property type="entry name" value="ABC1_TM_sf"/>
</dbReference>
<comment type="subcellular location">
    <subcellularLocation>
        <location evidence="1">Cell membrane</location>
        <topology evidence="1">Multi-pass membrane protein</topology>
    </subcellularLocation>
</comment>
<gene>
    <name evidence="11" type="ORF">HHH54_00155</name>
</gene>
<dbReference type="InterPro" id="IPR027417">
    <property type="entry name" value="P-loop_NTPase"/>
</dbReference>
<dbReference type="InterPro" id="IPR003439">
    <property type="entry name" value="ABC_transporter-like_ATP-bd"/>
</dbReference>
<protein>
    <submittedName>
        <fullName evidence="11">ABC transporter ATP-binding protein/permease</fullName>
    </submittedName>
</protein>
<dbReference type="EMBL" id="JABANU010000001">
    <property type="protein sequence ID" value="MBI5974004.1"/>
    <property type="molecule type" value="Genomic_DNA"/>
</dbReference>
<evidence type="ECO:0000259" key="10">
    <source>
        <dbReference type="PROSITE" id="PS50929"/>
    </source>
</evidence>
<evidence type="ECO:0000256" key="6">
    <source>
        <dbReference type="ARBA" id="ARBA00023136"/>
    </source>
</evidence>
<feature type="transmembrane region" description="Helical" evidence="8">
    <location>
        <begin position="12"/>
        <end position="32"/>
    </location>
</feature>
<dbReference type="Proteomes" id="UP000751852">
    <property type="component" value="Unassembled WGS sequence"/>
</dbReference>
<keyword evidence="5 8" id="KW-1133">Transmembrane helix</keyword>
<feature type="domain" description="ABC transmembrane type-1" evidence="10">
    <location>
        <begin position="9"/>
        <end position="283"/>
    </location>
</feature>
<dbReference type="PROSITE" id="PS50893">
    <property type="entry name" value="ABC_TRANSPORTER_2"/>
    <property type="match status" value="1"/>
</dbReference>
<dbReference type="Pfam" id="PF00664">
    <property type="entry name" value="ABC_membrane"/>
    <property type="match status" value="1"/>
</dbReference>
<name>A0ABS0T5H1_9STAP</name>
<reference evidence="11 12" key="1">
    <citation type="submission" date="2020-04" db="EMBL/GenBank/DDBJ databases">
        <title>Staphylococcus species from domestic dog.</title>
        <authorList>
            <person name="Paterson G.K."/>
        </authorList>
    </citation>
    <scope>NUCLEOTIDE SEQUENCE [LARGE SCALE GENOMIC DNA]</scope>
    <source>
        <strain evidence="11 12">H16/1A</strain>
    </source>
</reference>
<keyword evidence="3" id="KW-0547">Nucleotide-binding</keyword>
<dbReference type="InterPro" id="IPR011527">
    <property type="entry name" value="ABC1_TM_dom"/>
</dbReference>
<feature type="transmembrane region" description="Helical" evidence="8">
    <location>
        <begin position="141"/>
        <end position="159"/>
    </location>
</feature>
<evidence type="ECO:0000256" key="3">
    <source>
        <dbReference type="ARBA" id="ARBA00022741"/>
    </source>
</evidence>
<dbReference type="PANTHER" id="PTHR43394:SF1">
    <property type="entry name" value="ATP-BINDING CASSETTE SUB-FAMILY B MEMBER 10, MITOCHONDRIAL"/>
    <property type="match status" value="1"/>
</dbReference>
<evidence type="ECO:0000256" key="4">
    <source>
        <dbReference type="ARBA" id="ARBA00022840"/>
    </source>
</evidence>
<evidence type="ECO:0000313" key="12">
    <source>
        <dbReference type="Proteomes" id="UP000751852"/>
    </source>
</evidence>
<dbReference type="InterPro" id="IPR017871">
    <property type="entry name" value="ABC_transporter-like_CS"/>
</dbReference>
<comment type="function">
    <text evidence="7">May be involved in multidrug export. Transmembrane domains (TMD) form a pore in the cell membrane and the ATP-binding domain (NBD) is responsible for energy generation.</text>
</comment>
<organism evidence="11 12">
    <name type="scientific">Staphylococcus canis</name>
    <dbReference type="NCBI Taxonomy" id="2724942"/>
    <lineage>
        <taxon>Bacteria</taxon>
        <taxon>Bacillati</taxon>
        <taxon>Bacillota</taxon>
        <taxon>Bacilli</taxon>
        <taxon>Bacillales</taxon>
        <taxon>Staphylococcaceae</taxon>
        <taxon>Staphylococcus</taxon>
    </lineage>
</organism>
<keyword evidence="12" id="KW-1185">Reference proteome</keyword>
<dbReference type="Pfam" id="PF00005">
    <property type="entry name" value="ABC_tran"/>
    <property type="match status" value="1"/>
</dbReference>
<comment type="caution">
    <text evidence="11">The sequence shown here is derived from an EMBL/GenBank/DDBJ whole genome shotgun (WGS) entry which is preliminary data.</text>
</comment>
<evidence type="ECO:0000259" key="9">
    <source>
        <dbReference type="PROSITE" id="PS50893"/>
    </source>
</evidence>
<dbReference type="CDD" id="cd03228">
    <property type="entry name" value="ABCC_MRP_Like"/>
    <property type="match status" value="1"/>
</dbReference>
<dbReference type="PROSITE" id="PS50929">
    <property type="entry name" value="ABC_TM1F"/>
    <property type="match status" value="1"/>
</dbReference>
<feature type="domain" description="ABC transporter" evidence="9">
    <location>
        <begin position="315"/>
        <end position="528"/>
    </location>
</feature>
<evidence type="ECO:0000256" key="2">
    <source>
        <dbReference type="ARBA" id="ARBA00022692"/>
    </source>
</evidence>
<feature type="transmembrane region" description="Helical" evidence="8">
    <location>
        <begin position="113"/>
        <end position="135"/>
    </location>
</feature>
<dbReference type="CDD" id="cd18584">
    <property type="entry name" value="ABC_6TM_AarD_CydD"/>
    <property type="match status" value="1"/>
</dbReference>
<feature type="transmembrane region" description="Helical" evidence="8">
    <location>
        <begin position="220"/>
        <end position="240"/>
    </location>
</feature>
<accession>A0ABS0T5H1</accession>
<dbReference type="SUPFAM" id="SSF52540">
    <property type="entry name" value="P-loop containing nucleoside triphosphate hydrolases"/>
    <property type="match status" value="1"/>
</dbReference>
<keyword evidence="6 8" id="KW-0472">Membrane</keyword>
<dbReference type="InterPro" id="IPR003593">
    <property type="entry name" value="AAA+_ATPase"/>
</dbReference>
<evidence type="ECO:0000256" key="8">
    <source>
        <dbReference type="SAM" id="Phobius"/>
    </source>
</evidence>
<sequence>MKPFYKYPAMMLGISMILAIAVVTQNILIGKLLNHLLFNVKTNWLLLIIVLSFALFIRATMSFLNDFTGERLSYRVRVMIRKQLLHQYSKGNVGARLTTATHTLSEMLPFYRVYIPQVFKSMMIPLAIIITMVFIHLPTALIMIVTAPFIPVFYIVFGLKTRDDAKDQMTFLNHFSARFLTLTKGLETLKIFNRTVQAENTVYKESTQFRDKTMIILKSAFLSSLMLEFISMLGIGIIALEVGLSLIVFKSITFEIAAIAVIMAPEFYNAIKDLGQAFHTGKESEGASEVVNEMLQNNVKYASLLTVDNTQTALIRVKDLNFKYDESEQWQLKNINFNINKGDHIALVGPSGSGKSTLVQLILGELRPYSGTVIYNAHDLRIGYLAQYPYIFNATIAENVAMFHKVEESEIQRVLSEVQLDHVVRQLERGIHTYIGEGGEMLSGGEMRRIELARLLIMKPEFLVLDEPFTGLDIDTEMIIQHVLSKHFKETTRLTIAHRQQTIRDATRRIYLQNGEIKSDDTQIDVSLS</sequence>
<keyword evidence="2 8" id="KW-0812">Transmembrane</keyword>
<feature type="transmembrane region" description="Helical" evidence="8">
    <location>
        <begin position="44"/>
        <end position="64"/>
    </location>
</feature>
<evidence type="ECO:0000256" key="5">
    <source>
        <dbReference type="ARBA" id="ARBA00022989"/>
    </source>
</evidence>
<proteinExistence type="predicted"/>